<evidence type="ECO:0000259" key="2">
    <source>
        <dbReference type="Pfam" id="PF06283"/>
    </source>
</evidence>
<feature type="chain" id="PRO_5020924971" evidence="1">
    <location>
        <begin position="25"/>
        <end position="250"/>
    </location>
</feature>
<dbReference type="Proteomes" id="UP000305939">
    <property type="component" value="Unassembled WGS sequence"/>
</dbReference>
<dbReference type="OrthoDB" id="9816308at2"/>
<dbReference type="RefSeq" id="WP_136334912.1">
    <property type="nucleotide sequence ID" value="NZ_QXMP01000001.1"/>
</dbReference>
<feature type="signal peptide" evidence="1">
    <location>
        <begin position="1"/>
        <end position="24"/>
    </location>
</feature>
<protein>
    <submittedName>
        <fullName evidence="3">ThuA domain-containing protein</fullName>
    </submittedName>
</protein>
<accession>A0A4S3M2Q8</accession>
<dbReference type="SUPFAM" id="SSF52317">
    <property type="entry name" value="Class I glutamine amidotransferase-like"/>
    <property type="match status" value="1"/>
</dbReference>
<evidence type="ECO:0000313" key="4">
    <source>
        <dbReference type="Proteomes" id="UP000305939"/>
    </source>
</evidence>
<keyword evidence="4" id="KW-1185">Reference proteome</keyword>
<evidence type="ECO:0000256" key="1">
    <source>
        <dbReference type="SAM" id="SignalP"/>
    </source>
</evidence>
<evidence type="ECO:0000313" key="3">
    <source>
        <dbReference type="EMBL" id="THD69422.1"/>
    </source>
</evidence>
<feature type="domain" description="ThuA-like" evidence="2">
    <location>
        <begin position="35"/>
        <end position="245"/>
    </location>
</feature>
<dbReference type="Gene3D" id="3.40.50.880">
    <property type="match status" value="1"/>
</dbReference>
<dbReference type="AlphaFoldDB" id="A0A4S3M2Q8"/>
<organism evidence="3 4">
    <name type="scientific">Robertkochia marina</name>
    <dbReference type="NCBI Taxonomy" id="1227945"/>
    <lineage>
        <taxon>Bacteria</taxon>
        <taxon>Pseudomonadati</taxon>
        <taxon>Bacteroidota</taxon>
        <taxon>Flavobacteriia</taxon>
        <taxon>Flavobacteriales</taxon>
        <taxon>Flavobacteriaceae</taxon>
        <taxon>Robertkochia</taxon>
    </lineage>
</organism>
<dbReference type="PANTHER" id="PTHR40469:SF2">
    <property type="entry name" value="GALACTOSE-BINDING DOMAIN-LIKE SUPERFAMILY PROTEIN"/>
    <property type="match status" value="1"/>
</dbReference>
<dbReference type="EMBL" id="SSMC01000001">
    <property type="protein sequence ID" value="THD69422.1"/>
    <property type="molecule type" value="Genomic_DNA"/>
</dbReference>
<dbReference type="PANTHER" id="PTHR40469">
    <property type="entry name" value="SECRETED GLYCOSYL HYDROLASE"/>
    <property type="match status" value="1"/>
</dbReference>
<reference evidence="3 4" key="1">
    <citation type="submission" date="2019-04" db="EMBL/GenBank/DDBJ databases">
        <title>Draft genome sequence of Robertkochia marina CC-AMO-30D.</title>
        <authorList>
            <person name="Hameed A."/>
            <person name="Lin S.-Y."/>
            <person name="Shahina M."/>
            <person name="Lai W.-A."/>
            <person name="Young C.-C."/>
        </authorList>
    </citation>
    <scope>NUCLEOTIDE SEQUENCE [LARGE SCALE GENOMIC DNA]</scope>
    <source>
        <strain evidence="3 4">CC-AMO-30D</strain>
    </source>
</reference>
<name>A0A4S3M2Q8_9FLAO</name>
<sequence length="250" mass="28112">MISQTFRLFIFLCFTGLFSGEVSAFQAGDDEGPKKVLVFTKTEGYRHGSISEGVALIRRLGKGNGFLVDHTGRSEKFNTENLKRYALVIFLSTTGDVLNMAQQNAFESYIREGGSFMGIHAAADTEYDWRWYGALVGGYFESHPEPQQATVVVRDHEHPSTNMLPDSWSRMDEWYNFKSLHADLHVLLMLDESSYRGGTNGSFHPIAWCHEFDGGRSFYTGFGHSDAAFGEPLVESHILGGIQWCLRSEE</sequence>
<dbReference type="InterPro" id="IPR029010">
    <property type="entry name" value="ThuA-like"/>
</dbReference>
<dbReference type="InterPro" id="IPR029062">
    <property type="entry name" value="Class_I_gatase-like"/>
</dbReference>
<keyword evidence="1" id="KW-0732">Signal</keyword>
<dbReference type="Pfam" id="PF06283">
    <property type="entry name" value="ThuA"/>
    <property type="match status" value="1"/>
</dbReference>
<gene>
    <name evidence="3" type="ORF">E7Z59_03590</name>
</gene>
<proteinExistence type="predicted"/>
<comment type="caution">
    <text evidence="3">The sequence shown here is derived from an EMBL/GenBank/DDBJ whole genome shotgun (WGS) entry which is preliminary data.</text>
</comment>